<name>A0AAP0N446_LIQFO</name>
<dbReference type="InterPro" id="IPR045249">
    <property type="entry name" value="HARBI1-like"/>
</dbReference>
<comment type="cofactor">
    <cofactor evidence="1">
        <name>a divalent metal cation</name>
        <dbReference type="ChEBI" id="CHEBI:60240"/>
    </cofactor>
</comment>
<dbReference type="GO" id="GO:0046872">
    <property type="term" value="F:metal ion binding"/>
    <property type="evidence" value="ECO:0007669"/>
    <property type="project" value="UniProtKB-KW"/>
</dbReference>
<dbReference type="GO" id="GO:0016787">
    <property type="term" value="F:hydrolase activity"/>
    <property type="evidence" value="ECO:0007669"/>
    <property type="project" value="UniProtKB-KW"/>
</dbReference>
<evidence type="ECO:0000256" key="2">
    <source>
        <dbReference type="ARBA" id="ARBA00004123"/>
    </source>
</evidence>
<evidence type="ECO:0000256" key="7">
    <source>
        <dbReference type="ARBA" id="ARBA00023242"/>
    </source>
</evidence>
<comment type="similarity">
    <text evidence="3">Belongs to the HARBI1 family.</text>
</comment>
<dbReference type="Proteomes" id="UP001415857">
    <property type="component" value="Unassembled WGS sequence"/>
</dbReference>
<evidence type="ECO:0000313" key="10">
    <source>
        <dbReference type="Proteomes" id="UP001415857"/>
    </source>
</evidence>
<evidence type="ECO:0000256" key="4">
    <source>
        <dbReference type="ARBA" id="ARBA00022722"/>
    </source>
</evidence>
<protein>
    <recommendedName>
        <fullName evidence="8">DDE Tnp4 domain-containing protein</fullName>
    </recommendedName>
</protein>
<evidence type="ECO:0000256" key="1">
    <source>
        <dbReference type="ARBA" id="ARBA00001968"/>
    </source>
</evidence>
<evidence type="ECO:0000256" key="6">
    <source>
        <dbReference type="ARBA" id="ARBA00022801"/>
    </source>
</evidence>
<keyword evidence="10" id="KW-1185">Reference proteome</keyword>
<reference evidence="9 10" key="1">
    <citation type="journal article" date="2024" name="Plant J.">
        <title>Genome sequences and population genomics reveal climatic adaptation and genomic divergence between two closely related sweetgum species.</title>
        <authorList>
            <person name="Xu W.Q."/>
            <person name="Ren C.Q."/>
            <person name="Zhang X.Y."/>
            <person name="Comes H.P."/>
            <person name="Liu X.H."/>
            <person name="Li Y.G."/>
            <person name="Kettle C.J."/>
            <person name="Jalonen R."/>
            <person name="Gaisberger H."/>
            <person name="Ma Y.Z."/>
            <person name="Qiu Y.X."/>
        </authorList>
    </citation>
    <scope>NUCLEOTIDE SEQUENCE [LARGE SCALE GENOMIC DNA]</scope>
    <source>
        <strain evidence="9">Hangzhou</strain>
    </source>
</reference>
<keyword evidence="7" id="KW-0539">Nucleus</keyword>
<evidence type="ECO:0000256" key="5">
    <source>
        <dbReference type="ARBA" id="ARBA00022723"/>
    </source>
</evidence>
<keyword evidence="5" id="KW-0479">Metal-binding</keyword>
<accession>A0AAP0N446</accession>
<proteinExistence type="inferred from homology"/>
<dbReference type="PANTHER" id="PTHR22930:SF281">
    <property type="entry name" value="NUCLEASE"/>
    <property type="match status" value="1"/>
</dbReference>
<feature type="domain" description="DDE Tnp4" evidence="8">
    <location>
        <begin position="78"/>
        <end position="136"/>
    </location>
</feature>
<evidence type="ECO:0000313" key="9">
    <source>
        <dbReference type="EMBL" id="KAK9265537.1"/>
    </source>
</evidence>
<evidence type="ECO:0000259" key="8">
    <source>
        <dbReference type="Pfam" id="PF13359"/>
    </source>
</evidence>
<evidence type="ECO:0000256" key="3">
    <source>
        <dbReference type="ARBA" id="ARBA00006958"/>
    </source>
</evidence>
<dbReference type="PANTHER" id="PTHR22930">
    <property type="match status" value="1"/>
</dbReference>
<sequence>MARMIVFKKKRMLPLLEFFRCLMNVISLLQILLYLLMGKHYKDYVLKSDSYFIHEARQLNLHNIIFHNNTTCNYLGALDGTYIRVNVSEADKPRYRIRKNDIATNVLGVCSQDMQFTFVLPGWEGSTADSRVLRDAISRRHGLKVPQWYFRSFYYLIDASCPNGETLKKQCLAIAEMFVNGSGFSWNEDAKMVVVEKFVFDLWVKSHLTAKGLHDKPFPHYDTLLEIFGKDRANGLGATTLA</sequence>
<organism evidence="9 10">
    <name type="scientific">Liquidambar formosana</name>
    <name type="common">Formosan gum</name>
    <dbReference type="NCBI Taxonomy" id="63359"/>
    <lineage>
        <taxon>Eukaryota</taxon>
        <taxon>Viridiplantae</taxon>
        <taxon>Streptophyta</taxon>
        <taxon>Embryophyta</taxon>
        <taxon>Tracheophyta</taxon>
        <taxon>Spermatophyta</taxon>
        <taxon>Magnoliopsida</taxon>
        <taxon>eudicotyledons</taxon>
        <taxon>Gunneridae</taxon>
        <taxon>Pentapetalae</taxon>
        <taxon>Saxifragales</taxon>
        <taxon>Altingiaceae</taxon>
        <taxon>Liquidambar</taxon>
    </lineage>
</organism>
<dbReference type="EMBL" id="JBBPBK010000372">
    <property type="protein sequence ID" value="KAK9265537.1"/>
    <property type="molecule type" value="Genomic_DNA"/>
</dbReference>
<keyword evidence="6" id="KW-0378">Hydrolase</keyword>
<dbReference type="GO" id="GO:0004518">
    <property type="term" value="F:nuclease activity"/>
    <property type="evidence" value="ECO:0007669"/>
    <property type="project" value="UniProtKB-KW"/>
</dbReference>
<comment type="subcellular location">
    <subcellularLocation>
        <location evidence="2">Nucleus</location>
    </subcellularLocation>
</comment>
<keyword evidence="4" id="KW-0540">Nuclease</keyword>
<dbReference type="InterPro" id="IPR027806">
    <property type="entry name" value="HARBI1_dom"/>
</dbReference>
<dbReference type="GO" id="GO:0005634">
    <property type="term" value="C:nucleus"/>
    <property type="evidence" value="ECO:0007669"/>
    <property type="project" value="UniProtKB-SubCell"/>
</dbReference>
<dbReference type="AlphaFoldDB" id="A0AAP0N446"/>
<comment type="caution">
    <text evidence="9">The sequence shown here is derived from an EMBL/GenBank/DDBJ whole genome shotgun (WGS) entry which is preliminary data.</text>
</comment>
<dbReference type="Pfam" id="PF13359">
    <property type="entry name" value="DDE_Tnp_4"/>
    <property type="match status" value="1"/>
</dbReference>
<gene>
    <name evidence="9" type="ORF">L1049_001720</name>
</gene>